<feature type="transmembrane region" description="Helical" evidence="7">
    <location>
        <begin position="421"/>
        <end position="444"/>
    </location>
</feature>
<dbReference type="InterPro" id="IPR051829">
    <property type="entry name" value="Multiheme_Cytochr_ET"/>
</dbReference>
<dbReference type="InterPro" id="IPR011577">
    <property type="entry name" value="Cyt_b561_bac/Ni-Hgenase"/>
</dbReference>
<name>A0A7I9VRW3_9BACT</name>
<evidence type="ECO:0000313" key="10">
    <source>
        <dbReference type="EMBL" id="GEJ58667.1"/>
    </source>
</evidence>
<accession>A0A7I9VRW3</accession>
<evidence type="ECO:0000256" key="2">
    <source>
        <dbReference type="ARBA" id="ARBA00022475"/>
    </source>
</evidence>
<dbReference type="Pfam" id="PF01292">
    <property type="entry name" value="Ni_hydr_CYTB"/>
    <property type="match status" value="1"/>
</dbReference>
<evidence type="ECO:0000256" key="4">
    <source>
        <dbReference type="ARBA" id="ARBA00022729"/>
    </source>
</evidence>
<dbReference type="PANTHER" id="PTHR35038">
    <property type="entry name" value="DISSIMILATORY SULFITE REDUCTASE SIRA"/>
    <property type="match status" value="1"/>
</dbReference>
<dbReference type="GO" id="GO:0016491">
    <property type="term" value="F:oxidoreductase activity"/>
    <property type="evidence" value="ECO:0007669"/>
    <property type="project" value="TreeGrafter"/>
</dbReference>
<keyword evidence="6 7" id="KW-0472">Membrane</keyword>
<dbReference type="Proteomes" id="UP000503640">
    <property type="component" value="Unassembled WGS sequence"/>
</dbReference>
<protein>
    <recommendedName>
        <fullName evidence="9">Cytochrome b561 bacterial/Ni-hydrogenase domain-containing protein</fullName>
    </recommendedName>
</protein>
<dbReference type="GO" id="GO:0009055">
    <property type="term" value="F:electron transfer activity"/>
    <property type="evidence" value="ECO:0007669"/>
    <property type="project" value="InterPro"/>
</dbReference>
<feature type="domain" description="Cytochrome b561 bacterial/Ni-hydrogenase" evidence="9">
    <location>
        <begin position="359"/>
        <end position="550"/>
    </location>
</feature>
<dbReference type="RefSeq" id="WP_176067433.1">
    <property type="nucleotide sequence ID" value="NZ_BJTG01000008.1"/>
</dbReference>
<evidence type="ECO:0000256" key="5">
    <source>
        <dbReference type="ARBA" id="ARBA00022989"/>
    </source>
</evidence>
<dbReference type="GO" id="GO:0022904">
    <property type="term" value="P:respiratory electron transport chain"/>
    <property type="evidence" value="ECO:0007669"/>
    <property type="project" value="InterPro"/>
</dbReference>
<dbReference type="EMBL" id="BJTG01000008">
    <property type="protein sequence ID" value="GEJ58667.1"/>
    <property type="molecule type" value="Genomic_DNA"/>
</dbReference>
<evidence type="ECO:0000256" key="1">
    <source>
        <dbReference type="ARBA" id="ARBA00004651"/>
    </source>
</evidence>
<feature type="transmembrane region" description="Helical" evidence="7">
    <location>
        <begin position="369"/>
        <end position="386"/>
    </location>
</feature>
<feature type="transmembrane region" description="Helical" evidence="7">
    <location>
        <begin position="490"/>
        <end position="515"/>
    </location>
</feature>
<evidence type="ECO:0000313" key="11">
    <source>
        <dbReference type="Proteomes" id="UP000503640"/>
    </source>
</evidence>
<feature type="transmembrane region" description="Helical" evidence="7">
    <location>
        <begin position="535"/>
        <end position="552"/>
    </location>
</feature>
<dbReference type="Gene3D" id="1.10.1130.10">
    <property type="entry name" value="Flavocytochrome C3, Chain A"/>
    <property type="match status" value="1"/>
</dbReference>
<proteinExistence type="predicted"/>
<gene>
    <name evidence="10" type="ORF">AMYX_34080</name>
</gene>
<comment type="subcellular location">
    <subcellularLocation>
        <location evidence="1">Cell membrane</location>
        <topology evidence="1">Multi-pass membrane protein</topology>
    </subcellularLocation>
</comment>
<keyword evidence="5 7" id="KW-1133">Transmembrane helix</keyword>
<dbReference type="GO" id="GO:0005886">
    <property type="term" value="C:plasma membrane"/>
    <property type="evidence" value="ECO:0007669"/>
    <property type="project" value="UniProtKB-SubCell"/>
</dbReference>
<feature type="chain" id="PRO_5029527936" description="Cytochrome b561 bacterial/Ni-hydrogenase domain-containing protein" evidence="8">
    <location>
        <begin position="19"/>
        <end position="592"/>
    </location>
</feature>
<evidence type="ECO:0000256" key="7">
    <source>
        <dbReference type="SAM" id="Phobius"/>
    </source>
</evidence>
<comment type="caution">
    <text evidence="10">The sequence shown here is derived from an EMBL/GenBank/DDBJ whole genome shotgun (WGS) entry which is preliminary data.</text>
</comment>
<keyword evidence="4 8" id="KW-0732">Signal</keyword>
<dbReference type="SUPFAM" id="SSF48695">
    <property type="entry name" value="Multiheme cytochromes"/>
    <property type="match status" value="1"/>
</dbReference>
<keyword evidence="2" id="KW-1003">Cell membrane</keyword>
<reference evidence="11" key="1">
    <citation type="journal article" date="2020" name="Appl. Environ. Microbiol.">
        <title>Diazotrophic Anaeromyxobacter Isolates from Soils.</title>
        <authorList>
            <person name="Masuda Y."/>
            <person name="Yamanaka H."/>
            <person name="Xu Z.X."/>
            <person name="Shiratori Y."/>
            <person name="Aono T."/>
            <person name="Amachi S."/>
            <person name="Senoo K."/>
            <person name="Itoh H."/>
        </authorList>
    </citation>
    <scope>NUCLEOTIDE SEQUENCE [LARGE SCALE GENOMIC DNA]</scope>
    <source>
        <strain evidence="11">R267</strain>
    </source>
</reference>
<dbReference type="InterPro" id="IPR036280">
    <property type="entry name" value="Multihaem_cyt_sf"/>
</dbReference>
<evidence type="ECO:0000256" key="6">
    <source>
        <dbReference type="ARBA" id="ARBA00023136"/>
    </source>
</evidence>
<evidence type="ECO:0000259" key="9">
    <source>
        <dbReference type="Pfam" id="PF01292"/>
    </source>
</evidence>
<keyword evidence="3 7" id="KW-0812">Transmembrane</keyword>
<dbReference type="InterPro" id="IPR016174">
    <property type="entry name" value="Di-haem_cyt_TM"/>
</dbReference>
<dbReference type="PANTHER" id="PTHR35038:SF8">
    <property type="entry name" value="C-TYPE POLYHEME CYTOCHROME OMCC"/>
    <property type="match status" value="1"/>
</dbReference>
<feature type="transmembrane region" description="Helical" evidence="7">
    <location>
        <begin position="314"/>
        <end position="336"/>
    </location>
</feature>
<keyword evidence="11" id="KW-1185">Reference proteome</keyword>
<evidence type="ECO:0000256" key="3">
    <source>
        <dbReference type="ARBA" id="ARBA00022692"/>
    </source>
</evidence>
<evidence type="ECO:0000256" key="8">
    <source>
        <dbReference type="SAM" id="SignalP"/>
    </source>
</evidence>
<feature type="signal peptide" evidence="8">
    <location>
        <begin position="1"/>
        <end position="18"/>
    </location>
</feature>
<dbReference type="Gene3D" id="1.20.950.20">
    <property type="entry name" value="Transmembrane di-heme cytochromes, Chain C"/>
    <property type="match status" value="1"/>
</dbReference>
<dbReference type="SUPFAM" id="SSF81342">
    <property type="entry name" value="Transmembrane di-heme cytochromes"/>
    <property type="match status" value="1"/>
</dbReference>
<dbReference type="AlphaFoldDB" id="A0A7I9VRW3"/>
<sequence>MRSTLLIVALTLSSAARAAVPSPGAAAAAAQPAAPANQDCLACHESPKHGEPDAVGRQGVVAGLFGQSVHASLDCVACHAGYTAPGPHEVAAPTDPADQALLARLTAGKTPDGEPRVKSPRAYLACGGCHGDSVDGFKASSHAKWLVAETAVAGPSCASCHGSPHEVTPAPKRGTAEFRPYWAKLSKSCEGCHNDPKFVAAAKLDEEVAVNYHDSIHGRLVAIGSQRAPLCTDCHAWSVRPDGVKGALAGGHATLSGKGIAASTVAFGEPPKDSDHRVQTCAQCHRGASASFAALIAHKQPQETGPIPHFIHVMFSYLTTLTLLFFAFHVLVDFIYELRRRFGKKHAADASLLTRTVVRFDIHQRIQHWLMLAGVILLAITGWPLRGAGAVESMGMSDFAQRVESSRKFLALFGGPHGAGIVHRVAAVMIILSGVYHLVYLTFLAKKRTLPLSMVPTLKDAFDIRDNLTFMLGLSKERPKFERYNYLEKFDYWAVFWGIIMMVGSGFIFWFPVQFAKVLPTFVLTSAQIIHGEEATLAAIFLFVVHFYNVHLKPSIFPMNWAWLNGQTTLEYMKDEHAAEYDRVFGEDKEQR</sequence>
<organism evidence="10 11">
    <name type="scientific">Anaeromyxobacter diazotrophicus</name>
    <dbReference type="NCBI Taxonomy" id="2590199"/>
    <lineage>
        <taxon>Bacteria</taxon>
        <taxon>Pseudomonadati</taxon>
        <taxon>Myxococcota</taxon>
        <taxon>Myxococcia</taxon>
        <taxon>Myxococcales</taxon>
        <taxon>Cystobacterineae</taxon>
        <taxon>Anaeromyxobacteraceae</taxon>
        <taxon>Anaeromyxobacter</taxon>
    </lineage>
</organism>